<accession>A0ABT0YC22</accession>
<dbReference type="InterPro" id="IPR006311">
    <property type="entry name" value="TAT_signal"/>
</dbReference>
<dbReference type="InterPro" id="IPR023375">
    <property type="entry name" value="ADC_dom_sf"/>
</dbReference>
<evidence type="ECO:0000313" key="2">
    <source>
        <dbReference type="Proteomes" id="UP001523216"/>
    </source>
</evidence>
<dbReference type="EMBL" id="JAMQOL010000062">
    <property type="protein sequence ID" value="MCM4083593.1"/>
    <property type="molecule type" value="Genomic_DNA"/>
</dbReference>
<dbReference type="RefSeq" id="WP_251803293.1">
    <property type="nucleotide sequence ID" value="NZ_JAMQOL010000062.1"/>
</dbReference>
<gene>
    <name evidence="1" type="ORF">LXN57_39200</name>
</gene>
<name>A0ABT0YC22_9ACTN</name>
<sequence>MKNRDVDRRTVLGGLAATTVAAAGAVGAAQPAQAVPSARTTPERLKGYTVPLSARGVANLAPKPPWHYVADALGVEFWTTPAAAAAALPTGLDPDPAQPGHGFAMCVEWQFAATPADWLDPTYSQYSEFLIFLDASYRGRPVTWCPFIYVDNDNSLARGWAQGFPKKLGQIRQTRAYAVASQAAPTLGPGGRFGGSLSAGGRRIAEMDVTLKERTTGLPALTRPLVNLRHFPRLTAGQHDHPAVHELTQSVLTSLKVDNAWIGSGDLRFLPSPREEIADLAIQRLGVGFRGSLSYTVEDLTILT</sequence>
<dbReference type="InterPro" id="IPR010451">
    <property type="entry name" value="Acetoacetate_decarboxylase"/>
</dbReference>
<dbReference type="Gene3D" id="2.40.400.10">
    <property type="entry name" value="Acetoacetate decarboxylase-like"/>
    <property type="match status" value="1"/>
</dbReference>
<comment type="caution">
    <text evidence="1">The sequence shown here is derived from an EMBL/GenBank/DDBJ whole genome shotgun (WGS) entry which is preliminary data.</text>
</comment>
<dbReference type="Proteomes" id="UP001523216">
    <property type="component" value="Unassembled WGS sequence"/>
</dbReference>
<keyword evidence="2" id="KW-1185">Reference proteome</keyword>
<evidence type="ECO:0000313" key="1">
    <source>
        <dbReference type="EMBL" id="MCM4083593.1"/>
    </source>
</evidence>
<dbReference type="PROSITE" id="PS51318">
    <property type="entry name" value="TAT"/>
    <property type="match status" value="1"/>
</dbReference>
<dbReference type="SUPFAM" id="SSF160104">
    <property type="entry name" value="Acetoacetate decarboxylase-like"/>
    <property type="match status" value="1"/>
</dbReference>
<organism evidence="1 2">
    <name type="scientific">Paractinoplanes hotanensis</name>
    <dbReference type="NCBI Taxonomy" id="2906497"/>
    <lineage>
        <taxon>Bacteria</taxon>
        <taxon>Bacillati</taxon>
        <taxon>Actinomycetota</taxon>
        <taxon>Actinomycetes</taxon>
        <taxon>Micromonosporales</taxon>
        <taxon>Micromonosporaceae</taxon>
        <taxon>Paractinoplanes</taxon>
    </lineage>
</organism>
<dbReference type="Pfam" id="PF06314">
    <property type="entry name" value="ADC"/>
    <property type="match status" value="1"/>
</dbReference>
<proteinExistence type="predicted"/>
<reference evidence="1 2" key="1">
    <citation type="submission" date="2022-06" db="EMBL/GenBank/DDBJ databases">
        <title>Actinoplanes abujensis sp. nov., isolated from Nigerian arid soil.</title>
        <authorList>
            <person name="Ding P."/>
        </authorList>
    </citation>
    <scope>NUCLEOTIDE SEQUENCE [LARGE SCALE GENOMIC DNA]</scope>
    <source>
        <strain evidence="2">TRM88002</strain>
    </source>
</reference>
<protein>
    <submittedName>
        <fullName evidence="1">Acetoacetate decarboxylase family protein</fullName>
    </submittedName>
</protein>